<evidence type="ECO:0000313" key="1">
    <source>
        <dbReference type="EMBL" id="BAK16211.1"/>
    </source>
</evidence>
<dbReference type="Gene3D" id="3.30.1390.10">
    <property type="match status" value="1"/>
</dbReference>
<reference evidence="2" key="1">
    <citation type="submission" date="2011-04" db="EMBL/GenBank/DDBJ databases">
        <title>Genome sequence of Solibacillus silvestris StLB046.</title>
        <authorList>
            <person name="Morohoshi T."/>
            <person name="Someya N."/>
            <person name="Ikeda T."/>
        </authorList>
    </citation>
    <scope>NUCLEOTIDE SEQUENCE [LARGE SCALE GENOMIC DNA]</scope>
    <source>
        <strain evidence="2">StLB046</strain>
    </source>
</reference>
<dbReference type="AlphaFoldDB" id="F2FA76"/>
<reference evidence="1 2" key="2">
    <citation type="journal article" date="2012" name="J. Biosci. Bioeng.">
        <title>Complete genome sequence and characterization of the N-acylhomoserine lactone-degrading gene of the potato leaf-associated Solibacillus silvestris.</title>
        <authorList>
            <person name="Morohoshi T."/>
            <person name="Tominaga Y."/>
            <person name="Someya N."/>
            <person name="Ikeda T."/>
        </authorList>
    </citation>
    <scope>NUCLEOTIDE SEQUENCE [LARGE SCALE GENOMIC DNA]</scope>
    <source>
        <strain evidence="1 2">StLB046</strain>
    </source>
</reference>
<dbReference type="KEGG" id="siv:SSIL_1788"/>
<dbReference type="EMBL" id="AP012157">
    <property type="protein sequence ID" value="BAK16211.1"/>
    <property type="molecule type" value="Genomic_DNA"/>
</dbReference>
<dbReference type="PATRIC" id="fig|1002809.3.peg.1811"/>
<gene>
    <name evidence="1" type="ordered locus">SSIL_1788</name>
</gene>
<dbReference type="InterPro" id="IPR014719">
    <property type="entry name" value="Ribosomal_bL12_C/ClpS-like"/>
</dbReference>
<dbReference type="Proteomes" id="UP000006691">
    <property type="component" value="Chromosome"/>
</dbReference>
<keyword evidence="2" id="KW-1185">Reference proteome</keyword>
<dbReference type="HOGENOM" id="CLU_3100504_0_0_9"/>
<protein>
    <submittedName>
        <fullName evidence="1">ABC-type branched-chain amino acid transport systems, ATPase component</fullName>
    </submittedName>
</protein>
<dbReference type="STRING" id="1002809.SSIL_1788"/>
<accession>F2FA76</accession>
<dbReference type="RefSeq" id="WP_008404095.1">
    <property type="nucleotide sequence ID" value="NC_018065.1"/>
</dbReference>
<proteinExistence type="predicted"/>
<name>F2FA76_SOLSS</name>
<organism evidence="1 2">
    <name type="scientific">Solibacillus silvestris (strain StLB046)</name>
    <name type="common">Bacillus silvestris</name>
    <dbReference type="NCBI Taxonomy" id="1002809"/>
    <lineage>
        <taxon>Bacteria</taxon>
        <taxon>Bacillati</taxon>
        <taxon>Bacillota</taxon>
        <taxon>Bacilli</taxon>
        <taxon>Bacillales</taxon>
        <taxon>Caryophanaceae</taxon>
        <taxon>Solibacillus</taxon>
    </lineage>
</organism>
<sequence>MDYTKIYHEELIALVKEKINSVGEVKAVKFVREQTGMSLIQAKKFVDFCKE</sequence>
<dbReference type="eggNOG" id="ENOG502ZX94">
    <property type="taxonomic scope" value="Bacteria"/>
</dbReference>
<evidence type="ECO:0000313" key="2">
    <source>
        <dbReference type="Proteomes" id="UP000006691"/>
    </source>
</evidence>